<dbReference type="Pfam" id="PF14253">
    <property type="entry name" value="AbiH"/>
    <property type="match status" value="1"/>
</dbReference>
<accession>A0A8D6U7N3</accession>
<gene>
    <name evidence="1" type="ORF">STHERMO_0776</name>
</gene>
<organism evidence="1 2">
    <name type="scientific">Streptococcus thermophilus</name>
    <dbReference type="NCBI Taxonomy" id="1308"/>
    <lineage>
        <taxon>Bacteria</taxon>
        <taxon>Bacillati</taxon>
        <taxon>Bacillota</taxon>
        <taxon>Bacilli</taxon>
        <taxon>Lactobacillales</taxon>
        <taxon>Streptococcaceae</taxon>
        <taxon>Streptococcus</taxon>
    </lineage>
</organism>
<evidence type="ECO:0008006" key="3">
    <source>
        <dbReference type="Google" id="ProtNLM"/>
    </source>
</evidence>
<evidence type="ECO:0000313" key="2">
    <source>
        <dbReference type="Proteomes" id="UP000509833"/>
    </source>
</evidence>
<evidence type="ECO:0000313" key="1">
    <source>
        <dbReference type="EMBL" id="CAD0137061.1"/>
    </source>
</evidence>
<dbReference type="RefSeq" id="WP_179974407.1">
    <property type="nucleotide sequence ID" value="NZ_LR822017.1"/>
</dbReference>
<reference evidence="1 2" key="1">
    <citation type="submission" date="2020-06" db="EMBL/GenBank/DDBJ databases">
        <authorList>
            <person name="Chuat V."/>
        </authorList>
    </citation>
    <scope>NUCLEOTIDE SEQUENCE [LARGE SCALE GENOMIC DNA]</scope>
    <source>
        <strain evidence="1">STH_CIRM_336</strain>
    </source>
</reference>
<dbReference type="Proteomes" id="UP000509833">
    <property type="component" value="Chromosome"/>
</dbReference>
<protein>
    <recommendedName>
        <fullName evidence="3">Bacteriophage abortive infection AbiH</fullName>
    </recommendedName>
</protein>
<sequence length="390" mass="45934">MEKLSGDKENKIVVLVGNGFDIQILKHFKSTIDTSYPSFYNFLNWKYAAKVQNNVIIQKMKGDKELGKESWSDFENTIKEIIKREYETKEEIFDNEQYISALSELQNCFTDFLNTIVTSELLSKVDKLGKIFKAPEFGGRESLPLNTMQSFIGDLTKKEREKLQFKLKISHHNIIDFTFINFNYTPLFDNYITLDKKNFDPHGYKNSPNNFHPQLAFDGTKQEIYTQLVTRIFHPHGYQHTPRSMLFGFDNPGQIISNYKGDLYTNKEVQDYVKYFLKPYWAENDRNYKKYLDEAELFIVFGHSIGDSDRYWWQSIAQNLIQGNSELIIYNYSRNDTKEEKTRIATGFLNSAGVIDYNERYKALDKIFVVNFNEEKRRYAFNVDSKNTVE</sequence>
<proteinExistence type="predicted"/>
<dbReference type="AlphaFoldDB" id="A0A8D6U7N3"/>
<name>A0A8D6U7N3_STRTR</name>
<dbReference type="EMBL" id="LR822017">
    <property type="protein sequence ID" value="CAD0137061.1"/>
    <property type="molecule type" value="Genomic_DNA"/>
</dbReference>
<dbReference type="InterPro" id="IPR025935">
    <property type="entry name" value="AbiH"/>
</dbReference>